<dbReference type="SUPFAM" id="SSF50382">
    <property type="entry name" value="Agglutinin"/>
    <property type="match status" value="2"/>
</dbReference>
<name>A0AAP0E9W6_9MAGN</name>
<dbReference type="InterPro" id="IPR008998">
    <property type="entry name" value="Agglutinin"/>
</dbReference>
<feature type="domain" description="Agglutinin" evidence="1">
    <location>
        <begin position="20"/>
        <end position="124"/>
    </location>
</feature>
<dbReference type="PANTHER" id="PTHR39244:SF5">
    <property type="entry name" value="NATTERIN-3-LIKE"/>
    <property type="match status" value="1"/>
</dbReference>
<gene>
    <name evidence="2" type="ORF">Syun_029411</name>
</gene>
<dbReference type="PANTHER" id="PTHR39244">
    <property type="entry name" value="NATTERIN-4"/>
    <property type="match status" value="1"/>
</dbReference>
<evidence type="ECO:0000259" key="1">
    <source>
        <dbReference type="Pfam" id="PF07468"/>
    </source>
</evidence>
<dbReference type="InterPro" id="IPR053237">
    <property type="entry name" value="Natterin_C"/>
</dbReference>
<evidence type="ECO:0000313" key="2">
    <source>
        <dbReference type="EMBL" id="KAK9087017.1"/>
    </source>
</evidence>
<dbReference type="Proteomes" id="UP001420932">
    <property type="component" value="Unassembled WGS sequence"/>
</dbReference>
<dbReference type="Pfam" id="PF07468">
    <property type="entry name" value="Agglutinin"/>
    <property type="match status" value="1"/>
</dbReference>
<organism evidence="2 3">
    <name type="scientific">Stephania yunnanensis</name>
    <dbReference type="NCBI Taxonomy" id="152371"/>
    <lineage>
        <taxon>Eukaryota</taxon>
        <taxon>Viridiplantae</taxon>
        <taxon>Streptophyta</taxon>
        <taxon>Embryophyta</taxon>
        <taxon>Tracheophyta</taxon>
        <taxon>Spermatophyta</taxon>
        <taxon>Magnoliopsida</taxon>
        <taxon>Ranunculales</taxon>
        <taxon>Menispermaceae</taxon>
        <taxon>Menispermoideae</taxon>
        <taxon>Cissampelideae</taxon>
        <taxon>Stephania</taxon>
    </lineage>
</organism>
<dbReference type="InterPro" id="IPR036242">
    <property type="entry name" value="Agglutinin_dom_sf"/>
</dbReference>
<comment type="caution">
    <text evidence="2">The sequence shown here is derived from an EMBL/GenBank/DDBJ whole genome shotgun (WGS) entry which is preliminary data.</text>
</comment>
<dbReference type="AlphaFoldDB" id="A0AAP0E9W6"/>
<accession>A0AAP0E9W6</accession>
<proteinExistence type="predicted"/>
<protein>
    <recommendedName>
        <fullName evidence="1">Agglutinin domain-containing protein</fullName>
    </recommendedName>
</protein>
<evidence type="ECO:0000313" key="3">
    <source>
        <dbReference type="Proteomes" id="UP001420932"/>
    </source>
</evidence>
<keyword evidence="3" id="KW-1185">Reference proteome</keyword>
<dbReference type="EMBL" id="JBBNAF010000013">
    <property type="protein sequence ID" value="KAK9087017.1"/>
    <property type="molecule type" value="Genomic_DNA"/>
</dbReference>
<sequence>MSSSLVGKAIMFYSPCNSIYKYLYHYDDEGMPTQWFLKFSENAVYSPNSRFMVEKEKMQRLMHIRSSYTNKYWVLQSKDEPWIVGQADKPIKDRSDWSYSLFEPVRVGEEMTSFMLLAYALNWIWANLKDSTFDDPYSLFTVVKVGDNVVAFCNLCNNQFRKRLTVDKIENFLNAGSLDIMREVGLVVEEAILSREIYDVDYRTNNARVIIEGVYMKASEIVKNATMRSNTIERKMSLMRKPKLGMQV</sequence>
<reference evidence="2 3" key="1">
    <citation type="submission" date="2024-01" db="EMBL/GenBank/DDBJ databases">
        <title>Genome assemblies of Stephania.</title>
        <authorList>
            <person name="Yang L."/>
        </authorList>
    </citation>
    <scope>NUCLEOTIDE SEQUENCE [LARGE SCALE GENOMIC DNA]</scope>
    <source>
        <strain evidence="2">YNDBR</strain>
        <tissue evidence="2">Leaf</tissue>
    </source>
</reference>
<dbReference type="Gene3D" id="2.80.10.50">
    <property type="match status" value="2"/>
</dbReference>